<proteinExistence type="predicted"/>
<protein>
    <submittedName>
        <fullName evidence="2">Uncharacterized protein</fullName>
    </submittedName>
</protein>
<comment type="caution">
    <text evidence="2">The sequence shown here is derived from an EMBL/GenBank/DDBJ whole genome shotgun (WGS) entry which is preliminary data.</text>
</comment>
<accession>A0A2S5TEC0</accession>
<sequence>MSVDEDVIEAAVLQIFADRQVPVGGHLSLEVLRAEWPQTQLRRADLAQAVRGLVFDGELELDEESEGPVLILTPRGHQRLRGGLKKEEPPRGMLATLLSPWKPAPAPAAPAAASLRHTPTPEPGFGRRKTDLF</sequence>
<evidence type="ECO:0000256" key="1">
    <source>
        <dbReference type="SAM" id="MobiDB-lite"/>
    </source>
</evidence>
<gene>
    <name evidence="2" type="ORF">C3942_13780</name>
</gene>
<dbReference type="RefSeq" id="WP_104230931.1">
    <property type="nucleotide sequence ID" value="NZ_PSNW01000007.1"/>
</dbReference>
<organism evidence="2 3">
    <name type="scientific">Solimonas fluminis</name>
    <dbReference type="NCBI Taxonomy" id="2086571"/>
    <lineage>
        <taxon>Bacteria</taxon>
        <taxon>Pseudomonadati</taxon>
        <taxon>Pseudomonadota</taxon>
        <taxon>Gammaproteobacteria</taxon>
        <taxon>Nevskiales</taxon>
        <taxon>Nevskiaceae</taxon>
        <taxon>Solimonas</taxon>
    </lineage>
</organism>
<dbReference type="AlphaFoldDB" id="A0A2S5TEC0"/>
<evidence type="ECO:0000313" key="2">
    <source>
        <dbReference type="EMBL" id="PPE73335.1"/>
    </source>
</evidence>
<reference evidence="2 3" key="1">
    <citation type="submission" date="2018-02" db="EMBL/GenBank/DDBJ databases">
        <title>Genome sequencing of Solimonas sp. HR-BB.</title>
        <authorList>
            <person name="Lee Y."/>
            <person name="Jeon C.O."/>
        </authorList>
    </citation>
    <scope>NUCLEOTIDE SEQUENCE [LARGE SCALE GENOMIC DNA]</scope>
    <source>
        <strain evidence="2 3">HR-BB</strain>
    </source>
</reference>
<dbReference type="Proteomes" id="UP000238220">
    <property type="component" value="Unassembled WGS sequence"/>
</dbReference>
<dbReference type="OrthoDB" id="9857201at2"/>
<keyword evidence="3" id="KW-1185">Reference proteome</keyword>
<evidence type="ECO:0000313" key="3">
    <source>
        <dbReference type="Proteomes" id="UP000238220"/>
    </source>
</evidence>
<name>A0A2S5TEC0_9GAMM</name>
<feature type="region of interest" description="Disordered" evidence="1">
    <location>
        <begin position="96"/>
        <end position="133"/>
    </location>
</feature>
<dbReference type="EMBL" id="PSNW01000007">
    <property type="protein sequence ID" value="PPE73335.1"/>
    <property type="molecule type" value="Genomic_DNA"/>
</dbReference>